<name>A0A542YKZ7_9MICO</name>
<organism evidence="1 2">
    <name type="scientific">Homoserinimonas aerilata</name>
    <dbReference type="NCBI Taxonomy" id="1162970"/>
    <lineage>
        <taxon>Bacteria</taxon>
        <taxon>Bacillati</taxon>
        <taxon>Actinomycetota</taxon>
        <taxon>Actinomycetes</taxon>
        <taxon>Micrococcales</taxon>
        <taxon>Microbacteriaceae</taxon>
        <taxon>Homoserinimonas</taxon>
    </lineage>
</organism>
<comment type="caution">
    <text evidence="1">The sequence shown here is derived from an EMBL/GenBank/DDBJ whole genome shotgun (WGS) entry which is preliminary data.</text>
</comment>
<dbReference type="OrthoDB" id="5116821at2"/>
<gene>
    <name evidence="1" type="ORF">FB562_1830</name>
</gene>
<dbReference type="Proteomes" id="UP000317998">
    <property type="component" value="Unassembled WGS sequence"/>
</dbReference>
<dbReference type="RefSeq" id="WP_141880806.1">
    <property type="nucleotide sequence ID" value="NZ_VFOM01000001.1"/>
</dbReference>
<dbReference type="EMBL" id="VFOM01000001">
    <property type="protein sequence ID" value="TQL48731.1"/>
    <property type="molecule type" value="Genomic_DNA"/>
</dbReference>
<keyword evidence="2" id="KW-1185">Reference proteome</keyword>
<evidence type="ECO:0008006" key="3">
    <source>
        <dbReference type="Google" id="ProtNLM"/>
    </source>
</evidence>
<evidence type="ECO:0000313" key="2">
    <source>
        <dbReference type="Proteomes" id="UP000317998"/>
    </source>
</evidence>
<evidence type="ECO:0000313" key="1">
    <source>
        <dbReference type="EMBL" id="TQL48731.1"/>
    </source>
</evidence>
<protein>
    <recommendedName>
        <fullName evidence="3">Cysteine-rich secretory family protein</fullName>
    </recommendedName>
</protein>
<sequence>MKRSAIVVAIFSAVLTLVLPFVGGSGPSLFAAPASATAREAAQPIFATHVVDADELEAGRTVIDVATADRLATQIADDAELRAERQAELTVDTEHLAQRPVPVPVVVPEQQAQQQDASGASDRRAAAEAVGMSCPGSIGGVTGGAPARSAGGGLITGTTAGDLAAFASQYNAIRVANCLQPVPVENIRYDGCMEDRLIWMAEDPSDDPLSAWGHIGSARSDGAPSVGCDGNLAGGNGDTGASVAGKWWDSAAHRASLYKPDYAGATAGVCIYFAATHGGVGTSVNEPASFVRAAARWGGC</sequence>
<reference evidence="1 2" key="1">
    <citation type="submission" date="2019-06" db="EMBL/GenBank/DDBJ databases">
        <title>Sequencing the genomes of 1000 actinobacteria strains.</title>
        <authorList>
            <person name="Klenk H.-P."/>
        </authorList>
    </citation>
    <scope>NUCLEOTIDE SEQUENCE [LARGE SCALE GENOMIC DNA]</scope>
    <source>
        <strain evidence="1 2">DSM 26477</strain>
    </source>
</reference>
<dbReference type="AlphaFoldDB" id="A0A542YKZ7"/>
<proteinExistence type="predicted"/>
<accession>A0A542YKZ7</accession>